<feature type="transmembrane region" description="Helical" evidence="5">
    <location>
        <begin position="258"/>
        <end position="282"/>
    </location>
</feature>
<feature type="domain" description="Cytochrome c" evidence="6">
    <location>
        <begin position="355"/>
        <end position="436"/>
    </location>
</feature>
<dbReference type="InterPro" id="IPR009056">
    <property type="entry name" value="Cyt_c-like_dom"/>
</dbReference>
<evidence type="ECO:0000256" key="3">
    <source>
        <dbReference type="ARBA" id="ARBA00023004"/>
    </source>
</evidence>
<feature type="transmembrane region" description="Helical" evidence="5">
    <location>
        <begin position="231"/>
        <end position="252"/>
    </location>
</feature>
<dbReference type="InterPro" id="IPR036909">
    <property type="entry name" value="Cyt_c-like_dom_sf"/>
</dbReference>
<dbReference type="PROSITE" id="PS51007">
    <property type="entry name" value="CYTC"/>
    <property type="match status" value="1"/>
</dbReference>
<feature type="transmembrane region" description="Helical" evidence="5">
    <location>
        <begin position="25"/>
        <end position="51"/>
    </location>
</feature>
<sequence length="442" mass="48581">MSPDPTPVPRDIPLPLPVNGHALELLLIAAFIAHILFVNLMVGGSILVLAFEIRGAKNPDYDRLARALASTVTVNKSLAVVLGVAPLLLLNLLYTIHFYTANTLTGTAWILLIPTIATTFLLLYLHKYTWDRLRDLKWLHIGIQAMAVVLFLFIPLVFLTNVNLMMFPEHWTNVRGFLSALVLPNVFPRYFHFLCASLILTSLFGVGYFGRAKYPVEETFQALTRPQIRRAFYTVAFGVSLAQFIVGPLVLFTLPSKGLSGAVLSAIAMGALLAIPAIWMMWKDLSLPEPDGKRLPFIAGCLSLTVLCMATGRHVYRGVALAEHRQAMRLATERWAEESAQAAYEQTLGRERAAQGVTQGQALFQSTCSACHGVDRRVVGPPLTEIARIYADNPDGIVTWARAPGKKRVDYPQMPAFASLGDPKLRAIAAYMLQTGASKTAP</sequence>
<name>A0ABZ2M9H3_9BACT</name>
<keyword evidence="3 4" id="KW-0408">Iron</keyword>
<feature type="transmembrane region" description="Helical" evidence="5">
    <location>
        <begin position="190"/>
        <end position="210"/>
    </location>
</feature>
<dbReference type="Gene3D" id="1.10.760.10">
    <property type="entry name" value="Cytochrome c-like domain"/>
    <property type="match status" value="1"/>
</dbReference>
<evidence type="ECO:0000256" key="2">
    <source>
        <dbReference type="ARBA" id="ARBA00022723"/>
    </source>
</evidence>
<keyword evidence="5" id="KW-0812">Transmembrane</keyword>
<dbReference type="EMBL" id="CP089984">
    <property type="protein sequence ID" value="WXB19158.1"/>
    <property type="molecule type" value="Genomic_DNA"/>
</dbReference>
<feature type="transmembrane region" description="Helical" evidence="5">
    <location>
        <begin position="106"/>
        <end position="126"/>
    </location>
</feature>
<keyword evidence="8" id="KW-1185">Reference proteome</keyword>
<keyword evidence="2 4" id="KW-0479">Metal-binding</keyword>
<organism evidence="7 8">
    <name type="scientific">Pendulispora albinea</name>
    <dbReference type="NCBI Taxonomy" id="2741071"/>
    <lineage>
        <taxon>Bacteria</taxon>
        <taxon>Pseudomonadati</taxon>
        <taxon>Myxococcota</taxon>
        <taxon>Myxococcia</taxon>
        <taxon>Myxococcales</taxon>
        <taxon>Sorangiineae</taxon>
        <taxon>Pendulisporaceae</taxon>
        <taxon>Pendulispora</taxon>
    </lineage>
</organism>
<dbReference type="Proteomes" id="UP001370348">
    <property type="component" value="Chromosome"/>
</dbReference>
<evidence type="ECO:0000259" key="6">
    <source>
        <dbReference type="PROSITE" id="PS51007"/>
    </source>
</evidence>
<proteinExistence type="predicted"/>
<gene>
    <name evidence="7" type="ORF">LZC94_18210</name>
</gene>
<keyword evidence="1 4" id="KW-0349">Heme</keyword>
<dbReference type="Pfam" id="PF13442">
    <property type="entry name" value="Cytochrome_CBB3"/>
    <property type="match status" value="1"/>
</dbReference>
<evidence type="ECO:0000313" key="8">
    <source>
        <dbReference type="Proteomes" id="UP001370348"/>
    </source>
</evidence>
<reference evidence="7 8" key="1">
    <citation type="submission" date="2021-12" db="EMBL/GenBank/DDBJ databases">
        <title>Discovery of the Pendulisporaceae a myxobacterial family with distinct sporulation behavior and unique specialized metabolism.</title>
        <authorList>
            <person name="Garcia R."/>
            <person name="Popoff A."/>
            <person name="Bader C.D."/>
            <person name="Loehr J."/>
            <person name="Walesch S."/>
            <person name="Walt C."/>
            <person name="Boldt J."/>
            <person name="Bunk B."/>
            <person name="Haeckl F.J.F.P.J."/>
            <person name="Gunesch A.P."/>
            <person name="Birkelbach J."/>
            <person name="Nuebel U."/>
            <person name="Pietschmann T."/>
            <person name="Bach T."/>
            <person name="Mueller R."/>
        </authorList>
    </citation>
    <scope>NUCLEOTIDE SEQUENCE [LARGE SCALE GENOMIC DNA]</scope>
    <source>
        <strain evidence="7 8">MSr11954</strain>
    </source>
</reference>
<evidence type="ECO:0000256" key="5">
    <source>
        <dbReference type="SAM" id="Phobius"/>
    </source>
</evidence>
<feature type="transmembrane region" description="Helical" evidence="5">
    <location>
        <begin position="72"/>
        <end position="94"/>
    </location>
</feature>
<protein>
    <submittedName>
        <fullName evidence="7">Cytochrome c</fullName>
    </submittedName>
</protein>
<feature type="transmembrane region" description="Helical" evidence="5">
    <location>
        <begin position="294"/>
        <end position="316"/>
    </location>
</feature>
<evidence type="ECO:0000256" key="1">
    <source>
        <dbReference type="ARBA" id="ARBA00022617"/>
    </source>
</evidence>
<keyword evidence="5" id="KW-0472">Membrane</keyword>
<dbReference type="SUPFAM" id="SSF46626">
    <property type="entry name" value="Cytochrome c"/>
    <property type="match status" value="1"/>
</dbReference>
<evidence type="ECO:0000256" key="4">
    <source>
        <dbReference type="PROSITE-ProRule" id="PRU00433"/>
    </source>
</evidence>
<evidence type="ECO:0000313" key="7">
    <source>
        <dbReference type="EMBL" id="WXB19158.1"/>
    </source>
</evidence>
<keyword evidence="5" id="KW-1133">Transmembrane helix</keyword>
<dbReference type="RefSeq" id="WP_394828784.1">
    <property type="nucleotide sequence ID" value="NZ_CP089984.1"/>
</dbReference>
<accession>A0ABZ2M9H3</accession>
<feature type="transmembrane region" description="Helical" evidence="5">
    <location>
        <begin position="138"/>
        <end position="158"/>
    </location>
</feature>